<dbReference type="InterPro" id="IPR012347">
    <property type="entry name" value="Ferritin-like"/>
</dbReference>
<dbReference type="PANTHER" id="PTHR36933:SF1">
    <property type="entry name" value="SLL0788 PROTEIN"/>
    <property type="match status" value="1"/>
</dbReference>
<accession>A0ABS5YZQ1</accession>
<reference evidence="2 3" key="1">
    <citation type="submission" date="2021-06" db="EMBL/GenBank/DDBJ databases">
        <title>Actinoplanes lichenicola sp. nov., and Actinoplanes ovalisporus sp. nov., isolated from lichen in Thailand.</title>
        <authorList>
            <person name="Saeng-In P."/>
            <person name="Kanchanasin P."/>
            <person name="Yuki M."/>
            <person name="Kudo T."/>
            <person name="Ohkuma M."/>
            <person name="Phongsopitanun W."/>
            <person name="Tanasupawat S."/>
        </authorList>
    </citation>
    <scope>NUCLEOTIDE SEQUENCE [LARGE SCALE GENOMIC DNA]</scope>
    <source>
        <strain evidence="2 3">NBRC 110975</strain>
    </source>
</reference>
<feature type="domain" description="DUF305" evidence="1">
    <location>
        <begin position="86"/>
        <end position="227"/>
    </location>
</feature>
<organism evidence="2 3">
    <name type="scientific">Paractinoplanes bogorensis</name>
    <dbReference type="NCBI Taxonomy" id="1610840"/>
    <lineage>
        <taxon>Bacteria</taxon>
        <taxon>Bacillati</taxon>
        <taxon>Actinomycetota</taxon>
        <taxon>Actinomycetes</taxon>
        <taxon>Micromonosporales</taxon>
        <taxon>Micromonosporaceae</taxon>
        <taxon>Paractinoplanes</taxon>
    </lineage>
</organism>
<dbReference type="InterPro" id="IPR005183">
    <property type="entry name" value="DUF305_CopM-like"/>
</dbReference>
<gene>
    <name evidence="2" type="ORF">KOI35_36010</name>
</gene>
<dbReference type="Gene3D" id="1.20.1260.10">
    <property type="match status" value="1"/>
</dbReference>
<evidence type="ECO:0000313" key="3">
    <source>
        <dbReference type="Proteomes" id="UP001519654"/>
    </source>
</evidence>
<keyword evidence="3" id="KW-1185">Reference proteome</keyword>
<dbReference type="EMBL" id="JAHKKG010000013">
    <property type="protein sequence ID" value="MBU2668930.1"/>
    <property type="molecule type" value="Genomic_DNA"/>
</dbReference>
<dbReference type="Pfam" id="PF03713">
    <property type="entry name" value="DUF305"/>
    <property type="match status" value="1"/>
</dbReference>
<proteinExistence type="predicted"/>
<comment type="caution">
    <text evidence="2">The sequence shown here is derived from an EMBL/GenBank/DDBJ whole genome shotgun (WGS) entry which is preliminary data.</text>
</comment>
<sequence>MIYTGGVLGRVRTSTLVAAAVVLAGAVTVAIAARMGGGDSAAAPRPSASAGPPVRVVLPGAPGDDAVVTDSDQVKAPDGSTYNGVDTAFVQMMIVHHEQAITMAKLAPGRAENDKLAALADRIAAAQPYEINFFRAWLKERGLPETDPGHDHAGMAGMQSEADMSALAAATGSTFDARFAAMMTAHHQGALQMAGDVLKGGNDEKLREVANEMAVEQGSEIRRLQQVTAG</sequence>
<dbReference type="RefSeq" id="WP_215793180.1">
    <property type="nucleotide sequence ID" value="NZ_JAHKKG010000013.1"/>
</dbReference>
<evidence type="ECO:0000259" key="1">
    <source>
        <dbReference type="Pfam" id="PF03713"/>
    </source>
</evidence>
<protein>
    <submittedName>
        <fullName evidence="2">DUF305 domain-containing protein</fullName>
    </submittedName>
</protein>
<dbReference type="PANTHER" id="PTHR36933">
    <property type="entry name" value="SLL0788 PROTEIN"/>
    <property type="match status" value="1"/>
</dbReference>
<name>A0ABS5YZQ1_9ACTN</name>
<evidence type="ECO:0000313" key="2">
    <source>
        <dbReference type="EMBL" id="MBU2668930.1"/>
    </source>
</evidence>
<dbReference type="Proteomes" id="UP001519654">
    <property type="component" value="Unassembled WGS sequence"/>
</dbReference>